<dbReference type="InterPro" id="IPR031358">
    <property type="entry name" value="Stealth_CR1"/>
</dbReference>
<dbReference type="Proteomes" id="UP000661193">
    <property type="component" value="Unassembled WGS sequence"/>
</dbReference>
<feature type="domain" description="Stealth protein CR4 conserved region 4" evidence="7">
    <location>
        <begin position="542"/>
        <end position="587"/>
    </location>
</feature>
<evidence type="ECO:0000256" key="3">
    <source>
        <dbReference type="ARBA" id="ARBA00023169"/>
    </source>
</evidence>
<evidence type="ECO:0000313" key="8">
    <source>
        <dbReference type="EMBL" id="MBL6274627.1"/>
    </source>
</evidence>
<dbReference type="EMBL" id="JAETXL010000001">
    <property type="protein sequence ID" value="MBL6274627.1"/>
    <property type="molecule type" value="Genomic_DNA"/>
</dbReference>
<evidence type="ECO:0000259" key="7">
    <source>
        <dbReference type="Pfam" id="PF17103"/>
    </source>
</evidence>
<dbReference type="Pfam" id="PF17102">
    <property type="entry name" value="Stealth_CR3"/>
    <property type="match status" value="1"/>
</dbReference>
<evidence type="ECO:0000256" key="2">
    <source>
        <dbReference type="ARBA" id="ARBA00022679"/>
    </source>
</evidence>
<dbReference type="PANTHER" id="PTHR24045:SF0">
    <property type="entry name" value="N-ACETYLGLUCOSAMINE-1-PHOSPHOTRANSFERASE SUBUNITS ALPHA_BETA"/>
    <property type="match status" value="1"/>
</dbReference>
<dbReference type="InterPro" id="IPR031356">
    <property type="entry name" value="Stealth_CR4"/>
</dbReference>
<accession>A0ABS1UE49</accession>
<dbReference type="Pfam" id="PF17101">
    <property type="entry name" value="Stealth_CR1"/>
    <property type="match status" value="1"/>
</dbReference>
<evidence type="ECO:0000259" key="6">
    <source>
        <dbReference type="Pfam" id="PF17102"/>
    </source>
</evidence>
<protein>
    <submittedName>
        <fullName evidence="8">Stealth family protein</fullName>
    </submittedName>
</protein>
<name>A0ABS1UE49_9ACTN</name>
<comment type="similarity">
    <text evidence="1">Belongs to the stealth family.</text>
</comment>
<dbReference type="PANTHER" id="PTHR24045">
    <property type="match status" value="1"/>
</dbReference>
<keyword evidence="9" id="KW-1185">Reference proteome</keyword>
<sequence>MIDGEPTPSQVPRALAEPSGFVDVYRRVLSPQTRRAIAKKVSPRARHQLKQWVARAAGDNQLASRRGERLARRQPELLAGGDRAVVVADRAPRIARVAATITPLRARTENLAAVTAALDDAGVAYFRVRGMSDRSSVVAVDAADRDRVLAALAAACEQVPGYVTVLRAGGEQTPLAGFESKTWRRVSDAAVLRLTWYWTDPRQRLVLGQTYGCEVEFWSRQGESLVAPRRNAVTAEVDADESSVFVSESLFTALVPATASPTTPTRPPFAGRRPDDVTFPIDVVYTWVDGTDPDWLRRRAAVTGVPYHHEAASAARFLSRDELRYSLRSLHLYAPWVRNVYLVTDNQVPAWLDPSTPGIRVVDHREIFADPSALPTYNSHAIESQLHHIDGLSEHFLYFNDDVFLGTEVLPSDFFLANGISRFFPSPALVPPGPANAEDIPASAAGKNNRALIAERFGTVLTQKMKHMPHALRRSVLAEIEETFSAAHRRTAGSRFRSMTDISIASSLHHYYAFHTGRAVPGNLNYTIAELSRPDTPGRLAHLLARRDRHVFCLNDAFSTEEDLADQLKVVIPFLDTYFPVASPWERA</sequence>
<feature type="domain" description="Stealth protein CR1 conserved region 1" evidence="5">
    <location>
        <begin position="279"/>
        <end position="303"/>
    </location>
</feature>
<dbReference type="Pfam" id="PF17103">
    <property type="entry name" value="Stealth_CR4"/>
    <property type="match status" value="1"/>
</dbReference>
<feature type="domain" description="Stealth protein CR3 conserved region 3" evidence="6">
    <location>
        <begin position="466"/>
        <end position="513"/>
    </location>
</feature>
<dbReference type="InterPro" id="IPR031357">
    <property type="entry name" value="Stealth_CR3"/>
</dbReference>
<organism evidence="8 9">
    <name type="scientific">Micromonospora fiedleri</name>
    <dbReference type="NCBI Taxonomy" id="1157498"/>
    <lineage>
        <taxon>Bacteria</taxon>
        <taxon>Bacillati</taxon>
        <taxon>Actinomycetota</taxon>
        <taxon>Actinomycetes</taxon>
        <taxon>Micromonosporales</taxon>
        <taxon>Micromonosporaceae</taxon>
        <taxon>Micromonospora</taxon>
    </lineage>
</organism>
<evidence type="ECO:0000313" key="9">
    <source>
        <dbReference type="Proteomes" id="UP000661193"/>
    </source>
</evidence>
<evidence type="ECO:0000259" key="4">
    <source>
        <dbReference type="Pfam" id="PF11380"/>
    </source>
</evidence>
<keyword evidence="3" id="KW-0270">Exopolysaccharide synthesis</keyword>
<comment type="caution">
    <text evidence="8">The sequence shown here is derived from an EMBL/GenBank/DDBJ whole genome shotgun (WGS) entry which is preliminary data.</text>
</comment>
<dbReference type="Pfam" id="PF11380">
    <property type="entry name" value="Stealth_CR2"/>
    <property type="match status" value="1"/>
</dbReference>
<gene>
    <name evidence="8" type="ORF">JMF97_00460</name>
</gene>
<dbReference type="InterPro" id="IPR021520">
    <property type="entry name" value="Stealth_CR2"/>
</dbReference>
<dbReference type="InterPro" id="IPR047141">
    <property type="entry name" value="Stealth"/>
</dbReference>
<feature type="domain" description="Stealth protein CR2 conserved region 2" evidence="4">
    <location>
        <begin position="316"/>
        <end position="421"/>
    </location>
</feature>
<proteinExistence type="inferred from homology"/>
<reference evidence="8 9" key="1">
    <citation type="submission" date="2021-01" db="EMBL/GenBank/DDBJ databases">
        <title>Genome sequencing of Micromonospora fiedleri MG-37.</title>
        <authorList>
            <person name="Moreland P.E.J."/>
            <person name="Stach J.E.M."/>
        </authorList>
    </citation>
    <scope>NUCLEOTIDE SEQUENCE [LARGE SCALE GENOMIC DNA]</scope>
    <source>
        <strain evidence="8 9">MG-37</strain>
    </source>
</reference>
<dbReference type="RefSeq" id="WP_203219727.1">
    <property type="nucleotide sequence ID" value="NZ_JAETXL010000001.1"/>
</dbReference>
<keyword evidence="2" id="KW-0808">Transferase</keyword>
<evidence type="ECO:0000259" key="5">
    <source>
        <dbReference type="Pfam" id="PF17101"/>
    </source>
</evidence>
<evidence type="ECO:0000256" key="1">
    <source>
        <dbReference type="ARBA" id="ARBA00007583"/>
    </source>
</evidence>